<dbReference type="NCBIfam" id="TIGR01634">
    <property type="entry name" value="tail_P2_I"/>
    <property type="match status" value="1"/>
</dbReference>
<dbReference type="EMBL" id="AAACIV010000042">
    <property type="protein sequence ID" value="EAA7255891.1"/>
    <property type="molecule type" value="Genomic_DNA"/>
</dbReference>
<dbReference type="InterPro" id="IPR006521">
    <property type="entry name" value="Tail_protein_I"/>
</dbReference>
<comment type="caution">
    <text evidence="1">The sequence shown here is derived from an EMBL/GenBank/DDBJ whole genome shotgun (WGS) entry which is preliminary data.</text>
</comment>
<gene>
    <name evidence="1" type="ORF">DSF98_25105</name>
</gene>
<proteinExistence type="predicted"/>
<reference evidence="1" key="1">
    <citation type="submission" date="2018-07" db="EMBL/GenBank/DDBJ databases">
        <authorList>
            <person name="Ashton P.M."/>
            <person name="Dallman T."/>
            <person name="Nair S."/>
            <person name="De Pinna E."/>
            <person name="Peters T."/>
            <person name="Grant K."/>
        </authorList>
    </citation>
    <scope>NUCLEOTIDE SEQUENCE [LARGE SCALE GENOMIC DNA]</scope>
    <source>
        <strain evidence="1">440016</strain>
    </source>
</reference>
<protein>
    <submittedName>
        <fullName evidence="1">Phage tail protein I</fullName>
    </submittedName>
</protein>
<evidence type="ECO:0000313" key="1">
    <source>
        <dbReference type="EMBL" id="EAA7255891.1"/>
    </source>
</evidence>
<sequence>MPDTFRSLLPPSAFHAERAQEQATTENILILDTNMVRKVKNPDTCPSHLLPWLAWEMAVDFWQDDWSEAQKRQVLRDAAYVHQHRGTPGAVLRALSAPGIPATIREWWQDTPRRAPYTFRVELFLQDGADSAFYGRVRALVVKAKNLRSALSTIDVNADIGNGSAFYVGGAVTVHVDVVIEAGE</sequence>
<dbReference type="Proteomes" id="UP000839682">
    <property type="component" value="Unassembled WGS sequence"/>
</dbReference>
<dbReference type="Pfam" id="PF09684">
    <property type="entry name" value="Tail_P2_I"/>
    <property type="match status" value="1"/>
</dbReference>
<dbReference type="AlphaFoldDB" id="A0A3V2P1U3"/>
<accession>A0A3V2P1U3</accession>
<organism evidence="1">
    <name type="scientific">Salmonella enterica I</name>
    <dbReference type="NCBI Taxonomy" id="59201"/>
    <lineage>
        <taxon>Bacteria</taxon>
        <taxon>Pseudomonadati</taxon>
        <taxon>Pseudomonadota</taxon>
        <taxon>Gammaproteobacteria</taxon>
        <taxon>Enterobacterales</taxon>
        <taxon>Enterobacteriaceae</taxon>
        <taxon>Salmonella</taxon>
    </lineage>
</organism>
<name>A0A3V2P1U3_SALET</name>